<reference evidence="1 2" key="1">
    <citation type="submission" date="2023-08" db="EMBL/GenBank/DDBJ databases">
        <title>The draft genome sequence of Paracraurococcus sp. LOR1-02.</title>
        <authorList>
            <person name="Kingkaew E."/>
            <person name="Tanasupawat S."/>
        </authorList>
    </citation>
    <scope>NUCLEOTIDE SEQUENCE [LARGE SCALE GENOMIC DNA]</scope>
    <source>
        <strain evidence="1 2">LOR1-02</strain>
    </source>
</reference>
<name>A0ABT9DXY0_9PROT</name>
<dbReference type="EMBL" id="JAUTWS010000008">
    <property type="protein sequence ID" value="MDO9708759.1"/>
    <property type="molecule type" value="Genomic_DNA"/>
</dbReference>
<accession>A0ABT9DXY0</accession>
<proteinExistence type="predicted"/>
<keyword evidence="2" id="KW-1185">Reference proteome</keyword>
<sequence length="53" mass="5348">MAEFAAWNGQPPSVPVRAALLVTLIPTTIGGLLPAIPAGHRGQGAVRPGLPIP</sequence>
<protein>
    <submittedName>
        <fullName evidence="1">Uncharacterized protein</fullName>
    </submittedName>
</protein>
<dbReference type="Proteomes" id="UP001243009">
    <property type="component" value="Unassembled WGS sequence"/>
</dbReference>
<organism evidence="1 2">
    <name type="scientific">Paracraurococcus lichenis</name>
    <dbReference type="NCBI Taxonomy" id="3064888"/>
    <lineage>
        <taxon>Bacteria</taxon>
        <taxon>Pseudomonadati</taxon>
        <taxon>Pseudomonadota</taxon>
        <taxon>Alphaproteobacteria</taxon>
        <taxon>Acetobacterales</taxon>
        <taxon>Roseomonadaceae</taxon>
        <taxon>Paracraurococcus</taxon>
    </lineage>
</organism>
<comment type="caution">
    <text evidence="1">The sequence shown here is derived from an EMBL/GenBank/DDBJ whole genome shotgun (WGS) entry which is preliminary data.</text>
</comment>
<evidence type="ECO:0000313" key="1">
    <source>
        <dbReference type="EMBL" id="MDO9708759.1"/>
    </source>
</evidence>
<dbReference type="RefSeq" id="WP_305103625.1">
    <property type="nucleotide sequence ID" value="NZ_JAUTWS010000008.1"/>
</dbReference>
<gene>
    <name evidence="1" type="ORF">Q7A36_10445</name>
</gene>
<evidence type="ECO:0000313" key="2">
    <source>
        <dbReference type="Proteomes" id="UP001243009"/>
    </source>
</evidence>